<comment type="caution">
    <text evidence="3">The sequence shown here is derived from an EMBL/GenBank/DDBJ whole genome shotgun (WGS) entry which is preliminary data.</text>
</comment>
<keyword evidence="4" id="KW-1185">Reference proteome</keyword>
<evidence type="ECO:0000313" key="3">
    <source>
        <dbReference type="EMBL" id="GHA78664.1"/>
    </source>
</evidence>
<dbReference type="CDD" id="cd00093">
    <property type="entry name" value="HTH_XRE"/>
    <property type="match status" value="1"/>
</dbReference>
<dbReference type="InterPro" id="IPR041413">
    <property type="entry name" value="MLTR_LBD"/>
</dbReference>
<accession>A0ABQ3DF50</accession>
<feature type="region of interest" description="Disordered" evidence="1">
    <location>
        <begin position="230"/>
        <end position="251"/>
    </location>
</feature>
<dbReference type="Gene3D" id="3.30.450.180">
    <property type="match status" value="1"/>
</dbReference>
<dbReference type="InterPro" id="IPR010982">
    <property type="entry name" value="Lambda_DNA-bd_dom_sf"/>
</dbReference>
<dbReference type="Proteomes" id="UP000653644">
    <property type="component" value="Unassembled WGS sequence"/>
</dbReference>
<protein>
    <submittedName>
        <fullName evidence="3">Transcriptional regulator</fullName>
    </submittedName>
</protein>
<name>A0ABQ3DF50_9ACTN</name>
<evidence type="ECO:0000313" key="4">
    <source>
        <dbReference type="Proteomes" id="UP000653644"/>
    </source>
</evidence>
<dbReference type="Pfam" id="PF17765">
    <property type="entry name" value="MLTR_LBD"/>
    <property type="match status" value="1"/>
</dbReference>
<dbReference type="Pfam" id="PF13560">
    <property type="entry name" value="HTH_31"/>
    <property type="match status" value="1"/>
</dbReference>
<sequence>MLAGVSEGYYARLEQGRERHPSDQVLNALTRVFGLDTEAAEHLHKLARQGLRKRGGTYPPADARAAAHLVRLIDSWSTPTVILGPRFDILADNDAAKALLCVMGTETNLLRFVFLDPAARRFYRDWEEIARTCVASLRTAASLNAEDRALHALVGQLSTHSDEFTRLWAEYDVRTKTHQTQRLLHPRAGELTLTYQTFTVNGSHGHQLGTYQAEPGSPSEAALNRLVHVAGRPDRTGEETGDPADEETPEP</sequence>
<dbReference type="Gene3D" id="1.10.260.40">
    <property type="entry name" value="lambda repressor-like DNA-binding domains"/>
    <property type="match status" value="1"/>
</dbReference>
<dbReference type="PANTHER" id="PTHR35010">
    <property type="entry name" value="BLL4672 PROTEIN-RELATED"/>
    <property type="match status" value="1"/>
</dbReference>
<gene>
    <name evidence="3" type="ORF">GCM10010345_94770</name>
</gene>
<reference evidence="4" key="1">
    <citation type="journal article" date="2019" name="Int. J. Syst. Evol. Microbiol.">
        <title>The Global Catalogue of Microorganisms (GCM) 10K type strain sequencing project: providing services to taxonomists for standard genome sequencing and annotation.</title>
        <authorList>
            <consortium name="The Broad Institute Genomics Platform"/>
            <consortium name="The Broad Institute Genome Sequencing Center for Infectious Disease"/>
            <person name="Wu L."/>
            <person name="Ma J."/>
        </authorList>
    </citation>
    <scope>NUCLEOTIDE SEQUENCE [LARGE SCALE GENOMIC DNA]</scope>
    <source>
        <strain evidence="4">JCM 4733</strain>
    </source>
</reference>
<organism evidence="3 4">
    <name type="scientific">Streptomyces canarius</name>
    <dbReference type="NCBI Taxonomy" id="285453"/>
    <lineage>
        <taxon>Bacteria</taxon>
        <taxon>Bacillati</taxon>
        <taxon>Actinomycetota</taxon>
        <taxon>Actinomycetes</taxon>
        <taxon>Kitasatosporales</taxon>
        <taxon>Streptomycetaceae</taxon>
        <taxon>Streptomyces</taxon>
    </lineage>
</organism>
<dbReference type="PANTHER" id="PTHR35010:SF2">
    <property type="entry name" value="BLL4672 PROTEIN"/>
    <property type="match status" value="1"/>
</dbReference>
<feature type="compositionally biased region" description="Acidic residues" evidence="1">
    <location>
        <begin position="239"/>
        <end position="251"/>
    </location>
</feature>
<proteinExistence type="predicted"/>
<evidence type="ECO:0000259" key="2">
    <source>
        <dbReference type="PROSITE" id="PS50943"/>
    </source>
</evidence>
<dbReference type="InterPro" id="IPR001387">
    <property type="entry name" value="Cro/C1-type_HTH"/>
</dbReference>
<evidence type="ECO:0000256" key="1">
    <source>
        <dbReference type="SAM" id="MobiDB-lite"/>
    </source>
</evidence>
<feature type="domain" description="HTH cro/C1-type" evidence="2">
    <location>
        <begin position="2"/>
        <end position="40"/>
    </location>
</feature>
<dbReference type="PROSITE" id="PS50943">
    <property type="entry name" value="HTH_CROC1"/>
    <property type="match status" value="1"/>
</dbReference>
<dbReference type="EMBL" id="BMVN01000150">
    <property type="protein sequence ID" value="GHA78664.1"/>
    <property type="molecule type" value="Genomic_DNA"/>
</dbReference>